<feature type="region of interest" description="Disordered" evidence="1">
    <location>
        <begin position="465"/>
        <end position="502"/>
    </location>
</feature>
<evidence type="ECO:0000256" key="1">
    <source>
        <dbReference type="SAM" id="MobiDB-lite"/>
    </source>
</evidence>
<feature type="compositionally biased region" description="Low complexity" evidence="1">
    <location>
        <begin position="477"/>
        <end position="496"/>
    </location>
</feature>
<proteinExistence type="predicted"/>
<dbReference type="FunCoup" id="B4M484">
    <property type="interactions" value="1"/>
</dbReference>
<organism evidence="3 4">
    <name type="scientific">Drosophila virilis</name>
    <name type="common">Fruit fly</name>
    <dbReference type="NCBI Taxonomy" id="7244"/>
    <lineage>
        <taxon>Eukaryota</taxon>
        <taxon>Metazoa</taxon>
        <taxon>Ecdysozoa</taxon>
        <taxon>Arthropoda</taxon>
        <taxon>Hexapoda</taxon>
        <taxon>Insecta</taxon>
        <taxon>Pterygota</taxon>
        <taxon>Neoptera</taxon>
        <taxon>Endopterygota</taxon>
        <taxon>Diptera</taxon>
        <taxon>Brachycera</taxon>
        <taxon>Muscomorpha</taxon>
        <taxon>Ephydroidea</taxon>
        <taxon>Drosophilidae</taxon>
        <taxon>Drosophila</taxon>
    </lineage>
</organism>
<dbReference type="Pfam" id="PF02958">
    <property type="entry name" value="EcKL"/>
    <property type="match status" value="4"/>
</dbReference>
<dbReference type="InParanoid" id="B4M484"/>
<dbReference type="InterPro" id="IPR015897">
    <property type="entry name" value="CHK_kinase-like"/>
</dbReference>
<dbReference type="SUPFAM" id="SSF56112">
    <property type="entry name" value="Protein kinase-like (PK-like)"/>
    <property type="match status" value="4"/>
</dbReference>
<gene>
    <name evidence="3" type="primary">Dvir\GJ10290</name>
    <name evidence="3" type="ORF">Dvir_GJ10290</name>
</gene>
<dbReference type="EMBL" id="CH940652">
    <property type="protein sequence ID" value="EDW59445.2"/>
    <property type="molecule type" value="Genomic_DNA"/>
</dbReference>
<evidence type="ECO:0000259" key="2">
    <source>
        <dbReference type="SMART" id="SM00587"/>
    </source>
</evidence>
<dbReference type="SMART" id="SM00587">
    <property type="entry name" value="CHK"/>
    <property type="match status" value="4"/>
</dbReference>
<dbReference type="OrthoDB" id="191037at2759"/>
<dbReference type="PANTHER" id="PTHR11012">
    <property type="entry name" value="PROTEIN KINASE-LIKE DOMAIN-CONTAINING"/>
    <property type="match status" value="1"/>
</dbReference>
<sequence length="1785" mass="206358">MGQSSSKRKHKCKMKSRGVQMHSSLETIRNENEDHLTHLTYPIHVDNNLVPGWINKSQFLEILSANVPEFSKIENFCIKPATTAGENYSSLILRISIDVKLTDKSVKSMSFMMKVPHESAKMQQMLKTVNFFTVENATYTELISRFEDLYKSIGMNIKFAPRAYKFTESLKKEPKLANTVLMHDLSQDGYRNVNRLECLDVEQSKMVLRKLAQYHAAGAHCRVINGPYPELFTQPMFGSNKERAISILEGIMGPFKKMFLEHLNFYKDGEKYSEKFALLFSKMSRKFLRLSTFDPTEFNVINHGDCWINNLLFKFGSKGELIDMIFVDFQLPKYGHPSADLLNFIMTSVHIDYKLKYFDYFIKYYHDQLIEHLKLLEYEDRLPTLAELHMQIYKYGIWAITASVMVLPIVLLDQNEETREYKSQLYTNERYKANIEQIMPWLDNRGLLEKSRSFFAFNSTSVMGHNNSKSKHSYNVEPATQKPQAQPQSQPQPSTEPVDDAKSKIKLSPAPAAATPPVVINSTPAPEWINEAQFVEILKQTVPQFSKIQSFSVKPAMGAGENYATLMLRVSIEAELTDKTVKPISYMMKVPHDSSQMQEMLQMANFFDIENECYIDLIPKFEQLYKSKGLDITFGPRAYRFEESQKTEPKLKSTVLMYDLGQDGYRNVNRLECLDFEQAKVVLCKLAQYHAASAAYKSLHGPYSDTIMYGMFGSNPEKAMAVMDAMMIPTQKMFVENLKNYDNCEQYRDKLEKYFSKMHDMFIALGQANPNEFNVINHGDCWVNNFLFKFDPSGQLLDMLFVDFQNPRYGHPSADVLYFIMTSVHIDYKLKDFDYFIKYYHDQLIKHLQLLEYKERLPKLVELQMEMYKYGSWALMASYLVLPVVLLDPTETATFENFLGTGESAADFKKQMYTNKRFKHYIEQMLPWLDNRGLLEVYEPPQAVQAPAVPLTIATPAKAELDSNVPAWVNSDQFKQLLKRNHSDFKEILDFRVKKATEAGDNYSSIMLSVDIEYQAVNGQSSSASFMLKVPPASSASAVMLDFMLTFKKEMTMYNDVIPQLEQLYQQAGQPVVFAPKSYKLQNAPESDHILLQNLRPAGFKNADRLQGLNIKETEKVLAKLALLHAASAQLYVTKGPYADCLDKSLYNESTRPFFENPQSKSFVAFNTEAVRSFKGSELFGDKVTKILENMFHWEAKAGIYDDTQFNCLNHGDCWTNNVMFKYDAQGEIVDTLFVDFQRSTFNSPALDLYYFLLSSPSFDIKLEKFDYFVRYYHTELQRNLELLKYPRHIPSLKELHTILLKNPLWAPITVATVMSAVLLDPTANASIDTMLANDEEGKQFKKKLFQNDRYRQHAEALYPWLNHRGLLDLDDGDTKSKDDLDLDWLNFQHFAKLIGEEEPLFEKILESASIPATKPGDNYGAKLLKVDIKVQLKDNTTKNYAYMLKIEPDIKMDENSAFNMVPKEHEVYEKYVPAFEQLYQEAGLSISFSPRTYRFNQSIDKNYLLMENLQASGFTMADRMQGLDLEHTKCALKKLAQWHAASLRYKELNGPYPARYDDGMICEKSRELFKTITKCCEKAFLKTVRDFKGVEEYEHKLEPLLKAYLDTTIKDAQIDEQEFNVLNHADIWTNNIMFKHDQNGQVQETYLLDHQNTKYGNVAQDLYFFLMSSPQLELKIEQFDYLIRWYHENLIENAQLLKYTGFVPDLKQLHSILLKHPIYAAGTVITTLTICLAKRNENLASDLFLEESPASDALYNQLYSNELYKTQAERILPWLNRRGLLDLV</sequence>
<dbReference type="InterPro" id="IPR011009">
    <property type="entry name" value="Kinase-like_dom_sf"/>
</dbReference>
<evidence type="ECO:0000313" key="3">
    <source>
        <dbReference type="EMBL" id="EDW59445.2"/>
    </source>
</evidence>
<dbReference type="InterPro" id="IPR004119">
    <property type="entry name" value="EcKL"/>
</dbReference>
<keyword evidence="3" id="KW-0808">Transferase</keyword>
<dbReference type="Proteomes" id="UP000008792">
    <property type="component" value="Unassembled WGS sequence"/>
</dbReference>
<feature type="compositionally biased region" description="Basic residues" evidence="1">
    <location>
        <begin position="1"/>
        <end position="16"/>
    </location>
</feature>
<dbReference type="HOGENOM" id="CLU_010718_4_0_1"/>
<evidence type="ECO:0000313" key="4">
    <source>
        <dbReference type="Proteomes" id="UP000008792"/>
    </source>
</evidence>
<dbReference type="eggNOG" id="ENOG502RZD1">
    <property type="taxonomic scope" value="Eukaryota"/>
</dbReference>
<feature type="domain" description="CHK kinase-like" evidence="2">
    <location>
        <begin position="1090"/>
        <end position="1283"/>
    </location>
</feature>
<feature type="domain" description="CHK kinase-like" evidence="2">
    <location>
        <begin position="1505"/>
        <end position="1697"/>
    </location>
</feature>
<accession>B4M484</accession>
<feature type="region of interest" description="Disordered" evidence="1">
    <location>
        <begin position="1"/>
        <end position="21"/>
    </location>
</feature>
<feature type="domain" description="CHK kinase-like" evidence="2">
    <location>
        <begin position="180"/>
        <end position="375"/>
    </location>
</feature>
<reference evidence="3 4" key="1">
    <citation type="journal article" date="2007" name="Nature">
        <title>Evolution of genes and genomes on the Drosophila phylogeny.</title>
        <authorList>
            <consortium name="Drosophila 12 Genomes Consortium"/>
            <person name="Clark A.G."/>
            <person name="Eisen M.B."/>
            <person name="Smith D.R."/>
            <person name="Bergman C.M."/>
            <person name="Oliver B."/>
            <person name="Markow T.A."/>
            <person name="Kaufman T.C."/>
            <person name="Kellis M."/>
            <person name="Gelbart W."/>
            <person name="Iyer V.N."/>
            <person name="Pollard D.A."/>
            <person name="Sackton T.B."/>
            <person name="Larracuente A.M."/>
            <person name="Singh N.D."/>
            <person name="Abad J.P."/>
            <person name="Abt D.N."/>
            <person name="Adryan B."/>
            <person name="Aguade M."/>
            <person name="Akashi H."/>
            <person name="Anderson W.W."/>
            <person name="Aquadro C.F."/>
            <person name="Ardell D.H."/>
            <person name="Arguello R."/>
            <person name="Artieri C.G."/>
            <person name="Barbash D.A."/>
            <person name="Barker D."/>
            <person name="Barsanti P."/>
            <person name="Batterham P."/>
            <person name="Batzoglou S."/>
            <person name="Begun D."/>
            <person name="Bhutkar A."/>
            <person name="Blanco E."/>
            <person name="Bosak S.A."/>
            <person name="Bradley R.K."/>
            <person name="Brand A.D."/>
            <person name="Brent M.R."/>
            <person name="Brooks A.N."/>
            <person name="Brown R.H."/>
            <person name="Butlin R.K."/>
            <person name="Caggese C."/>
            <person name="Calvi B.R."/>
            <person name="Bernardo de Carvalho A."/>
            <person name="Caspi A."/>
            <person name="Castrezana S."/>
            <person name="Celniker S.E."/>
            <person name="Chang J.L."/>
            <person name="Chapple C."/>
            <person name="Chatterji S."/>
            <person name="Chinwalla A."/>
            <person name="Civetta A."/>
            <person name="Clifton S.W."/>
            <person name="Comeron J.M."/>
            <person name="Costello J.C."/>
            <person name="Coyne J.A."/>
            <person name="Daub J."/>
            <person name="David R.G."/>
            <person name="Delcher A.L."/>
            <person name="Delehaunty K."/>
            <person name="Do C.B."/>
            <person name="Ebling H."/>
            <person name="Edwards K."/>
            <person name="Eickbush T."/>
            <person name="Evans J.D."/>
            <person name="Filipski A."/>
            <person name="Findeiss S."/>
            <person name="Freyhult E."/>
            <person name="Fulton L."/>
            <person name="Fulton R."/>
            <person name="Garcia A.C."/>
            <person name="Gardiner A."/>
            <person name="Garfield D.A."/>
            <person name="Garvin B.E."/>
            <person name="Gibson G."/>
            <person name="Gilbert D."/>
            <person name="Gnerre S."/>
            <person name="Godfrey J."/>
            <person name="Good R."/>
            <person name="Gotea V."/>
            <person name="Gravely B."/>
            <person name="Greenberg A.J."/>
            <person name="Griffiths-Jones S."/>
            <person name="Gross S."/>
            <person name="Guigo R."/>
            <person name="Gustafson E.A."/>
            <person name="Haerty W."/>
            <person name="Hahn M.W."/>
            <person name="Halligan D.L."/>
            <person name="Halpern A.L."/>
            <person name="Halter G.M."/>
            <person name="Han M.V."/>
            <person name="Heger A."/>
            <person name="Hillier L."/>
            <person name="Hinrichs A.S."/>
            <person name="Holmes I."/>
            <person name="Hoskins R.A."/>
            <person name="Hubisz M.J."/>
            <person name="Hultmark D."/>
            <person name="Huntley M.A."/>
            <person name="Jaffe D.B."/>
            <person name="Jagadeeshan S."/>
            <person name="Jeck W.R."/>
            <person name="Johnson J."/>
            <person name="Jones C.D."/>
            <person name="Jordan W.C."/>
            <person name="Karpen G.H."/>
            <person name="Kataoka E."/>
            <person name="Keightley P.D."/>
            <person name="Kheradpour P."/>
            <person name="Kirkness E.F."/>
            <person name="Koerich L.B."/>
            <person name="Kristiansen K."/>
            <person name="Kudrna D."/>
            <person name="Kulathinal R.J."/>
            <person name="Kumar S."/>
            <person name="Kwok R."/>
            <person name="Lander E."/>
            <person name="Langley C.H."/>
            <person name="Lapoint R."/>
            <person name="Lazzaro B.P."/>
            <person name="Lee S.J."/>
            <person name="Levesque L."/>
            <person name="Li R."/>
            <person name="Lin C.F."/>
            <person name="Lin M.F."/>
            <person name="Lindblad-Toh K."/>
            <person name="Llopart A."/>
            <person name="Long M."/>
            <person name="Low L."/>
            <person name="Lozovsky E."/>
            <person name="Lu J."/>
            <person name="Luo M."/>
            <person name="Machado C.A."/>
            <person name="Makalowski W."/>
            <person name="Marzo M."/>
            <person name="Matsuda M."/>
            <person name="Matzkin L."/>
            <person name="McAllister B."/>
            <person name="McBride C.S."/>
            <person name="McKernan B."/>
            <person name="McKernan K."/>
            <person name="Mendez-Lago M."/>
            <person name="Minx P."/>
            <person name="Mollenhauer M.U."/>
            <person name="Montooth K."/>
            <person name="Mount S.M."/>
            <person name="Mu X."/>
            <person name="Myers E."/>
            <person name="Negre B."/>
            <person name="Newfeld S."/>
            <person name="Nielsen R."/>
            <person name="Noor M.A."/>
            <person name="O'Grady P."/>
            <person name="Pachter L."/>
            <person name="Papaceit M."/>
            <person name="Parisi M.J."/>
            <person name="Parisi M."/>
            <person name="Parts L."/>
            <person name="Pedersen J.S."/>
            <person name="Pesole G."/>
            <person name="Phillippy A.M."/>
            <person name="Ponting C.P."/>
            <person name="Pop M."/>
            <person name="Porcelli D."/>
            <person name="Powell J.R."/>
            <person name="Prohaska S."/>
            <person name="Pruitt K."/>
            <person name="Puig M."/>
            <person name="Quesneville H."/>
            <person name="Ram K.R."/>
            <person name="Rand D."/>
            <person name="Rasmussen M.D."/>
            <person name="Reed L.K."/>
            <person name="Reenan R."/>
            <person name="Reily A."/>
            <person name="Remington K.A."/>
            <person name="Rieger T.T."/>
            <person name="Ritchie M.G."/>
            <person name="Robin C."/>
            <person name="Rogers Y.H."/>
            <person name="Rohde C."/>
            <person name="Rozas J."/>
            <person name="Rubenfield M.J."/>
            <person name="Ruiz A."/>
            <person name="Russo S."/>
            <person name="Salzberg S.L."/>
            <person name="Sanchez-Gracia A."/>
            <person name="Saranga D.J."/>
            <person name="Sato H."/>
            <person name="Schaeffer S.W."/>
            <person name="Schatz M.C."/>
            <person name="Schlenke T."/>
            <person name="Schwartz R."/>
            <person name="Segarra C."/>
            <person name="Singh R.S."/>
            <person name="Sirot L."/>
            <person name="Sirota M."/>
            <person name="Sisneros N.B."/>
            <person name="Smith C.D."/>
            <person name="Smith T.F."/>
            <person name="Spieth J."/>
            <person name="Stage D.E."/>
            <person name="Stark A."/>
            <person name="Stephan W."/>
            <person name="Strausberg R.L."/>
            <person name="Strempel S."/>
            <person name="Sturgill D."/>
            <person name="Sutton G."/>
            <person name="Sutton G.G."/>
            <person name="Tao W."/>
            <person name="Teichmann S."/>
            <person name="Tobari Y.N."/>
            <person name="Tomimura Y."/>
            <person name="Tsolas J.M."/>
            <person name="Valente V.L."/>
            <person name="Venter E."/>
            <person name="Venter J.C."/>
            <person name="Vicario S."/>
            <person name="Vieira F.G."/>
            <person name="Vilella A.J."/>
            <person name="Villasante A."/>
            <person name="Walenz B."/>
            <person name="Wang J."/>
            <person name="Wasserman M."/>
            <person name="Watts T."/>
            <person name="Wilson D."/>
            <person name="Wilson R.K."/>
            <person name="Wing R.A."/>
            <person name="Wolfner M.F."/>
            <person name="Wong A."/>
            <person name="Wong G.K."/>
            <person name="Wu C.I."/>
            <person name="Wu G."/>
            <person name="Yamamoto D."/>
            <person name="Yang H.P."/>
            <person name="Yang S.P."/>
            <person name="Yorke J.A."/>
            <person name="Yoshida K."/>
            <person name="Zdobnov E."/>
            <person name="Zhang P."/>
            <person name="Zhang Y."/>
            <person name="Zimin A.V."/>
            <person name="Baldwin J."/>
            <person name="Abdouelleil A."/>
            <person name="Abdulkadir J."/>
            <person name="Abebe A."/>
            <person name="Abera B."/>
            <person name="Abreu J."/>
            <person name="Acer S.C."/>
            <person name="Aftuck L."/>
            <person name="Alexander A."/>
            <person name="An P."/>
            <person name="Anderson E."/>
            <person name="Anderson S."/>
            <person name="Arachi H."/>
            <person name="Azer M."/>
            <person name="Bachantsang P."/>
            <person name="Barry A."/>
            <person name="Bayul T."/>
            <person name="Berlin A."/>
            <person name="Bessette D."/>
            <person name="Bloom T."/>
            <person name="Blye J."/>
            <person name="Boguslavskiy L."/>
            <person name="Bonnet C."/>
            <person name="Boukhgalter B."/>
            <person name="Bourzgui I."/>
            <person name="Brown A."/>
            <person name="Cahill P."/>
            <person name="Channer S."/>
            <person name="Cheshatsang Y."/>
            <person name="Chuda L."/>
            <person name="Citroen M."/>
            <person name="Collymore A."/>
            <person name="Cooke P."/>
            <person name="Costello M."/>
            <person name="D'Aco K."/>
            <person name="Daza R."/>
            <person name="De Haan G."/>
            <person name="DeGray S."/>
            <person name="DeMaso C."/>
            <person name="Dhargay N."/>
            <person name="Dooley K."/>
            <person name="Dooley E."/>
            <person name="Doricent M."/>
            <person name="Dorje P."/>
            <person name="Dorjee K."/>
            <person name="Dupes A."/>
            <person name="Elong R."/>
            <person name="Falk J."/>
            <person name="Farina A."/>
            <person name="Faro S."/>
            <person name="Ferguson D."/>
            <person name="Fisher S."/>
            <person name="Foley C.D."/>
            <person name="Franke A."/>
            <person name="Friedrich D."/>
            <person name="Gadbois L."/>
            <person name="Gearin G."/>
            <person name="Gearin C.R."/>
            <person name="Giannoukos G."/>
            <person name="Goode T."/>
            <person name="Graham J."/>
            <person name="Grandbois E."/>
            <person name="Grewal S."/>
            <person name="Gyaltsen K."/>
            <person name="Hafez N."/>
            <person name="Hagos B."/>
            <person name="Hall J."/>
            <person name="Henson C."/>
            <person name="Hollinger A."/>
            <person name="Honan T."/>
            <person name="Huard M.D."/>
            <person name="Hughes L."/>
            <person name="Hurhula B."/>
            <person name="Husby M.E."/>
            <person name="Kamat A."/>
            <person name="Kanga B."/>
            <person name="Kashin S."/>
            <person name="Khazanovich D."/>
            <person name="Kisner P."/>
            <person name="Lance K."/>
            <person name="Lara M."/>
            <person name="Lee W."/>
            <person name="Lennon N."/>
            <person name="Letendre F."/>
            <person name="LeVine R."/>
            <person name="Lipovsky A."/>
            <person name="Liu X."/>
            <person name="Liu J."/>
            <person name="Liu S."/>
            <person name="Lokyitsang T."/>
            <person name="Lokyitsang Y."/>
            <person name="Lubonja R."/>
            <person name="Lui A."/>
            <person name="MacDonald P."/>
            <person name="Magnisalis V."/>
            <person name="Maru K."/>
            <person name="Matthews C."/>
            <person name="McCusker W."/>
            <person name="McDonough S."/>
            <person name="Mehta T."/>
            <person name="Meldrim J."/>
            <person name="Meneus L."/>
            <person name="Mihai O."/>
            <person name="Mihalev A."/>
            <person name="Mihova T."/>
            <person name="Mittelman R."/>
            <person name="Mlenga V."/>
            <person name="Montmayeur A."/>
            <person name="Mulrain L."/>
            <person name="Navidi A."/>
            <person name="Naylor J."/>
            <person name="Negash T."/>
            <person name="Nguyen T."/>
            <person name="Nguyen N."/>
            <person name="Nicol R."/>
            <person name="Norbu C."/>
            <person name="Norbu N."/>
            <person name="Novod N."/>
            <person name="O'Neill B."/>
            <person name="Osman S."/>
            <person name="Markiewicz E."/>
            <person name="Oyono O.L."/>
            <person name="Patti C."/>
            <person name="Phunkhang P."/>
            <person name="Pierre F."/>
            <person name="Priest M."/>
            <person name="Raghuraman S."/>
            <person name="Rege F."/>
            <person name="Reyes R."/>
            <person name="Rise C."/>
            <person name="Rogov P."/>
            <person name="Ross K."/>
            <person name="Ryan E."/>
            <person name="Settipalli S."/>
            <person name="Shea T."/>
            <person name="Sherpa N."/>
            <person name="Shi L."/>
            <person name="Shih D."/>
            <person name="Sparrow T."/>
            <person name="Spaulding J."/>
            <person name="Stalker J."/>
            <person name="Stange-Thomann N."/>
            <person name="Stavropoulos S."/>
            <person name="Stone C."/>
            <person name="Strader C."/>
            <person name="Tesfaye S."/>
            <person name="Thomson T."/>
            <person name="Thoulutsang Y."/>
            <person name="Thoulutsang D."/>
            <person name="Topham K."/>
            <person name="Topping I."/>
            <person name="Tsamla T."/>
            <person name="Vassiliev H."/>
            <person name="Vo A."/>
            <person name="Wangchuk T."/>
            <person name="Wangdi T."/>
            <person name="Weiand M."/>
            <person name="Wilkinson J."/>
            <person name="Wilson A."/>
            <person name="Yadav S."/>
            <person name="Young G."/>
            <person name="Yu Q."/>
            <person name="Zembek L."/>
            <person name="Zhong D."/>
            <person name="Zimmer A."/>
            <person name="Zwirko Z."/>
            <person name="Jaffe D.B."/>
            <person name="Alvarez P."/>
            <person name="Brockman W."/>
            <person name="Butler J."/>
            <person name="Chin C."/>
            <person name="Gnerre S."/>
            <person name="Grabherr M."/>
            <person name="Kleber M."/>
            <person name="Mauceli E."/>
            <person name="MacCallum I."/>
        </authorList>
    </citation>
    <scope>NUCLEOTIDE SEQUENCE [LARGE SCALE GENOMIC DNA]</scope>
    <source>
        <strain evidence="4">Tucson 15010-1051.87</strain>
    </source>
</reference>
<protein>
    <recommendedName>
        <fullName evidence="2">CHK kinase-like domain-containing protein</fullName>
    </recommendedName>
</protein>
<dbReference type="Gene3D" id="3.90.1200.10">
    <property type="match status" value="4"/>
</dbReference>
<name>B4M484_DROVI</name>
<dbReference type="GO" id="GO:0016740">
    <property type="term" value="F:transferase activity"/>
    <property type="evidence" value="ECO:0007669"/>
    <property type="project" value="UniProtKB-KW"/>
</dbReference>
<keyword evidence="4" id="KW-1185">Reference proteome</keyword>
<feature type="domain" description="CHK kinase-like" evidence="2">
    <location>
        <begin position="655"/>
        <end position="850"/>
    </location>
</feature>
<dbReference type="PANTHER" id="PTHR11012:SF6">
    <property type="entry name" value="CHK DOMAIN OV1-RELATED"/>
    <property type="match status" value="1"/>
</dbReference>